<dbReference type="GO" id="GO:0005886">
    <property type="term" value="C:plasma membrane"/>
    <property type="evidence" value="ECO:0007669"/>
    <property type="project" value="UniProtKB-SubCell"/>
</dbReference>
<evidence type="ECO:0000256" key="1">
    <source>
        <dbReference type="ARBA" id="ARBA00004651"/>
    </source>
</evidence>
<feature type="transmembrane region" description="Helical" evidence="13">
    <location>
        <begin position="35"/>
        <end position="57"/>
    </location>
</feature>
<dbReference type="InterPro" id="IPR006136">
    <property type="entry name" value="FlhB"/>
</dbReference>
<comment type="similarity">
    <text evidence="2 13">Belongs to the type III secretion exporter family.</text>
</comment>
<accession>A0A5C5ZGQ8</accession>
<dbReference type="Gene3D" id="3.40.1690.10">
    <property type="entry name" value="secretion proteins EscU"/>
    <property type="match status" value="1"/>
</dbReference>
<evidence type="ECO:0000256" key="3">
    <source>
        <dbReference type="ARBA" id="ARBA00021622"/>
    </source>
</evidence>
<keyword evidence="4 13" id="KW-0813">Transport</keyword>
<dbReference type="SUPFAM" id="SSF160544">
    <property type="entry name" value="EscU C-terminal domain-like"/>
    <property type="match status" value="1"/>
</dbReference>
<dbReference type="GO" id="GO:0044780">
    <property type="term" value="P:bacterial-type flagellum assembly"/>
    <property type="evidence" value="ECO:0007669"/>
    <property type="project" value="InterPro"/>
</dbReference>
<evidence type="ECO:0000256" key="12">
    <source>
        <dbReference type="ARBA" id="ARBA00025078"/>
    </source>
</evidence>
<dbReference type="EMBL" id="SJPQ01000004">
    <property type="protein sequence ID" value="TWT86504.1"/>
    <property type="molecule type" value="Genomic_DNA"/>
</dbReference>
<evidence type="ECO:0000256" key="10">
    <source>
        <dbReference type="ARBA" id="ARBA00023136"/>
    </source>
</evidence>
<keyword evidence="6 13" id="KW-0812">Transmembrane</keyword>
<name>A0A5C5ZGQ8_9BACT</name>
<keyword evidence="5 13" id="KW-1003">Cell membrane</keyword>
<comment type="caution">
    <text evidence="15">The sequence shown here is derived from an EMBL/GenBank/DDBJ whole genome shotgun (WGS) entry which is preliminary data.</text>
</comment>
<evidence type="ECO:0000256" key="7">
    <source>
        <dbReference type="ARBA" id="ARBA00022795"/>
    </source>
</evidence>
<evidence type="ECO:0000256" key="5">
    <source>
        <dbReference type="ARBA" id="ARBA00022475"/>
    </source>
</evidence>
<dbReference type="GO" id="GO:0009306">
    <property type="term" value="P:protein secretion"/>
    <property type="evidence" value="ECO:0007669"/>
    <property type="project" value="InterPro"/>
</dbReference>
<keyword evidence="7 13" id="KW-1005">Bacterial flagellum biogenesis</keyword>
<keyword evidence="11 13" id="KW-1006">Bacterial flagellum protein export</keyword>
<feature type="transmembrane region" description="Helical" evidence="13">
    <location>
        <begin position="145"/>
        <end position="164"/>
    </location>
</feature>
<dbReference type="InterPro" id="IPR006135">
    <property type="entry name" value="T3SS_substrate_exporter"/>
</dbReference>
<feature type="compositionally biased region" description="Basic and acidic residues" evidence="14">
    <location>
        <begin position="1"/>
        <end position="22"/>
    </location>
</feature>
<keyword evidence="8 13" id="KW-0653">Protein transport</keyword>
<dbReference type="RefSeq" id="WP_146402302.1">
    <property type="nucleotide sequence ID" value="NZ_SJPQ01000004.1"/>
</dbReference>
<evidence type="ECO:0000256" key="8">
    <source>
        <dbReference type="ARBA" id="ARBA00022927"/>
    </source>
</evidence>
<gene>
    <name evidence="13 15" type="primary">flhB</name>
    <name evidence="15" type="ORF">Mal64_33300</name>
</gene>
<keyword evidence="9 13" id="KW-1133">Transmembrane helix</keyword>
<evidence type="ECO:0000256" key="2">
    <source>
        <dbReference type="ARBA" id="ARBA00010690"/>
    </source>
</evidence>
<reference evidence="15 16" key="1">
    <citation type="submission" date="2019-02" db="EMBL/GenBank/DDBJ databases">
        <title>Deep-cultivation of Planctomycetes and their phenomic and genomic characterization uncovers novel biology.</title>
        <authorList>
            <person name="Wiegand S."/>
            <person name="Jogler M."/>
            <person name="Boedeker C."/>
            <person name="Pinto D."/>
            <person name="Vollmers J."/>
            <person name="Rivas-Marin E."/>
            <person name="Kohn T."/>
            <person name="Peeters S.H."/>
            <person name="Heuer A."/>
            <person name="Rast P."/>
            <person name="Oberbeckmann S."/>
            <person name="Bunk B."/>
            <person name="Jeske O."/>
            <person name="Meyerdierks A."/>
            <person name="Storesund J.E."/>
            <person name="Kallscheuer N."/>
            <person name="Luecker S."/>
            <person name="Lage O.M."/>
            <person name="Pohl T."/>
            <person name="Merkel B.J."/>
            <person name="Hornburger P."/>
            <person name="Mueller R.-W."/>
            <person name="Bruemmer F."/>
            <person name="Labrenz M."/>
            <person name="Spormann A.M."/>
            <person name="Op Den Camp H."/>
            <person name="Overmann J."/>
            <person name="Amann R."/>
            <person name="Jetten M.S.M."/>
            <person name="Mascher T."/>
            <person name="Medema M.H."/>
            <person name="Devos D.P."/>
            <person name="Kaster A.-K."/>
            <person name="Ovreas L."/>
            <person name="Rohde M."/>
            <person name="Galperin M.Y."/>
            <person name="Jogler C."/>
        </authorList>
    </citation>
    <scope>NUCLEOTIDE SEQUENCE [LARGE SCALE GENOMIC DNA]</scope>
    <source>
        <strain evidence="15 16">Mal64</strain>
    </source>
</reference>
<evidence type="ECO:0000256" key="14">
    <source>
        <dbReference type="SAM" id="MobiDB-lite"/>
    </source>
</evidence>
<evidence type="ECO:0000313" key="16">
    <source>
        <dbReference type="Proteomes" id="UP000315440"/>
    </source>
</evidence>
<evidence type="ECO:0000256" key="4">
    <source>
        <dbReference type="ARBA" id="ARBA00022448"/>
    </source>
</evidence>
<feature type="region of interest" description="Disordered" evidence="14">
    <location>
        <begin position="1"/>
        <end position="24"/>
    </location>
</feature>
<evidence type="ECO:0000313" key="15">
    <source>
        <dbReference type="EMBL" id="TWT86504.1"/>
    </source>
</evidence>
<dbReference type="Pfam" id="PF01312">
    <property type="entry name" value="Bac_export_2"/>
    <property type="match status" value="1"/>
</dbReference>
<comment type="function">
    <text evidence="12 13">Required for formation of the rod structure in the basal body of the flagellar apparatus. Together with FliI and FliH, may constitute the export apparatus of flagellin.</text>
</comment>
<keyword evidence="15" id="KW-0282">Flagellum</keyword>
<feature type="transmembrane region" description="Helical" evidence="13">
    <location>
        <begin position="184"/>
        <end position="210"/>
    </location>
</feature>
<keyword evidence="15" id="KW-0969">Cilium</keyword>
<evidence type="ECO:0000256" key="11">
    <source>
        <dbReference type="ARBA" id="ARBA00023225"/>
    </source>
</evidence>
<keyword evidence="16" id="KW-1185">Reference proteome</keyword>
<organism evidence="15 16">
    <name type="scientific">Pseudobythopirellula maris</name>
    <dbReference type="NCBI Taxonomy" id="2527991"/>
    <lineage>
        <taxon>Bacteria</taxon>
        <taxon>Pseudomonadati</taxon>
        <taxon>Planctomycetota</taxon>
        <taxon>Planctomycetia</taxon>
        <taxon>Pirellulales</taxon>
        <taxon>Lacipirellulaceae</taxon>
        <taxon>Pseudobythopirellula</taxon>
    </lineage>
</organism>
<evidence type="ECO:0000256" key="9">
    <source>
        <dbReference type="ARBA" id="ARBA00022989"/>
    </source>
</evidence>
<dbReference type="Proteomes" id="UP000315440">
    <property type="component" value="Unassembled WGS sequence"/>
</dbReference>
<dbReference type="PANTHER" id="PTHR30531">
    <property type="entry name" value="FLAGELLAR BIOSYNTHETIC PROTEIN FLHB"/>
    <property type="match status" value="1"/>
</dbReference>
<dbReference type="NCBIfam" id="TIGR00328">
    <property type="entry name" value="flhB"/>
    <property type="match status" value="1"/>
</dbReference>
<dbReference type="AlphaFoldDB" id="A0A5C5ZGQ8"/>
<proteinExistence type="inferred from homology"/>
<comment type="subcellular location">
    <subcellularLocation>
        <location evidence="1">Cell membrane</location>
        <topology evidence="1">Multi-pass membrane protein</topology>
    </subcellularLocation>
</comment>
<dbReference type="OrthoDB" id="9807950at2"/>
<keyword evidence="10 13" id="KW-0472">Membrane</keyword>
<evidence type="ECO:0000256" key="13">
    <source>
        <dbReference type="RuleBase" id="RU364091"/>
    </source>
</evidence>
<dbReference type="PRINTS" id="PR00950">
    <property type="entry name" value="TYPE3IMSPROT"/>
</dbReference>
<dbReference type="PANTHER" id="PTHR30531:SF12">
    <property type="entry name" value="FLAGELLAR BIOSYNTHETIC PROTEIN FLHB"/>
    <property type="match status" value="1"/>
</dbReference>
<protein>
    <recommendedName>
        <fullName evidence="3 13">Flagellar biosynthetic protein FlhB</fullName>
    </recommendedName>
</protein>
<sequence length="361" mass="39369">MADQSGEKSFEATQHRKDKAREQGQVPYSQDLGSALLLIVGAGLMRMLGGGVSNYFANLTTRYLGEPISLRADEQQLVSQANELLEQTGAVMLPFLGLLLLAGVATSILQVGFLFVPERLQPDIGRINPLKGFGRIFSSQGAAKLGFGLFKVLIVAAVSVAVLWSRQSQVLEAAALDTMALATLLFNTGFETMFWVGFALLVLALADFAFQKWKHSQDLMMTAQEMKEEMKNLQGNPEVAARRRQVQRQMALNRIGSEVPKADVVVTNPTELAIAISYDPETMASPVVVAKGADNLAARIRRLALEHDVPVVERKPLARLLYKEVDIGHPVPSESFAAVAEVLAYVYQLKGKKIPPLPRAA</sequence>
<keyword evidence="15" id="KW-0966">Cell projection</keyword>
<feature type="transmembrane region" description="Helical" evidence="13">
    <location>
        <begin position="91"/>
        <end position="116"/>
    </location>
</feature>
<dbReference type="InterPro" id="IPR029025">
    <property type="entry name" value="T3SS_substrate_exporter_C"/>
</dbReference>
<evidence type="ECO:0000256" key="6">
    <source>
        <dbReference type="ARBA" id="ARBA00022692"/>
    </source>
</evidence>